<evidence type="ECO:0000313" key="1">
    <source>
        <dbReference type="EMBL" id="MBR7620114.1"/>
    </source>
</evidence>
<proteinExistence type="predicted"/>
<keyword evidence="2" id="KW-1185">Reference proteome</keyword>
<comment type="caution">
    <text evidence="1">The sequence shown here is derived from an EMBL/GenBank/DDBJ whole genome shotgun (WGS) entry which is preliminary data.</text>
</comment>
<dbReference type="EMBL" id="JAGSGD010000001">
    <property type="protein sequence ID" value="MBR7620114.1"/>
    <property type="molecule type" value="Genomic_DNA"/>
</dbReference>
<dbReference type="RefSeq" id="WP_215340840.1">
    <property type="nucleotide sequence ID" value="NZ_JAGSGD010000001.1"/>
</dbReference>
<gene>
    <name evidence="1" type="ORF">JKL49_12025</name>
</gene>
<accession>A0A941D2C3</accession>
<sequence>MTREQQIDQEARDLWQALKGGLPPAGLRGSALIDALISGADLASYERLHSPFLRDSQIHRPGAR</sequence>
<name>A0A941D2C3_9CAUL</name>
<reference evidence="1" key="1">
    <citation type="submission" date="2021-04" db="EMBL/GenBank/DDBJ databases">
        <title>Draft genome assembly of strain Phenylobacterium sp. 20VBR1 using MiniION and Illumina platforms.</title>
        <authorList>
            <person name="Thomas F.A."/>
            <person name="Krishnan K.P."/>
            <person name="Sinha R.K."/>
        </authorList>
    </citation>
    <scope>NUCLEOTIDE SEQUENCE</scope>
    <source>
        <strain evidence="1">20VBR1</strain>
    </source>
</reference>
<protein>
    <submittedName>
        <fullName evidence="1">Uncharacterized protein</fullName>
    </submittedName>
</protein>
<dbReference type="Proteomes" id="UP000622580">
    <property type="component" value="Unassembled WGS sequence"/>
</dbReference>
<organism evidence="1 2">
    <name type="scientific">Phenylobacterium glaciei</name>
    <dbReference type="NCBI Taxonomy" id="2803784"/>
    <lineage>
        <taxon>Bacteria</taxon>
        <taxon>Pseudomonadati</taxon>
        <taxon>Pseudomonadota</taxon>
        <taxon>Alphaproteobacteria</taxon>
        <taxon>Caulobacterales</taxon>
        <taxon>Caulobacteraceae</taxon>
        <taxon>Phenylobacterium</taxon>
    </lineage>
</organism>
<evidence type="ECO:0000313" key="2">
    <source>
        <dbReference type="Proteomes" id="UP000622580"/>
    </source>
</evidence>
<dbReference type="AlphaFoldDB" id="A0A941D2C3"/>